<evidence type="ECO:0000313" key="3">
    <source>
        <dbReference type="EMBL" id="RBP48889.1"/>
    </source>
</evidence>
<comment type="caution">
    <text evidence="3">The sequence shown here is derived from an EMBL/GenBank/DDBJ whole genome shotgun (WGS) entry which is preliminary data.</text>
</comment>
<proteinExistence type="predicted"/>
<protein>
    <submittedName>
        <fullName evidence="3">Calcineurin-like phosphoesterase family protein</fullName>
    </submittedName>
</protein>
<dbReference type="Gene3D" id="3.60.21.10">
    <property type="match status" value="1"/>
</dbReference>
<dbReference type="AlphaFoldDB" id="A0A395JH72"/>
<dbReference type="InterPro" id="IPR051918">
    <property type="entry name" value="STPP_CPPED1"/>
</dbReference>
<evidence type="ECO:0000313" key="4">
    <source>
        <dbReference type="Proteomes" id="UP000253083"/>
    </source>
</evidence>
<reference evidence="3 4" key="1">
    <citation type="submission" date="2018-06" db="EMBL/GenBank/DDBJ databases">
        <title>Genomic Encyclopedia of Type Strains, Phase IV (KMG-IV): sequencing the most valuable type-strain genomes for metagenomic binning, comparative biology and taxonomic classification.</title>
        <authorList>
            <person name="Goeker M."/>
        </authorList>
    </citation>
    <scope>NUCLEOTIDE SEQUENCE [LARGE SCALE GENOMIC DNA]</scope>
    <source>
        <strain evidence="3 4">DSM 24032</strain>
    </source>
</reference>
<feature type="transmembrane region" description="Helical" evidence="1">
    <location>
        <begin position="7"/>
        <end position="25"/>
    </location>
</feature>
<evidence type="ECO:0000259" key="2">
    <source>
        <dbReference type="Pfam" id="PF00149"/>
    </source>
</evidence>
<keyword evidence="4" id="KW-1185">Reference proteome</keyword>
<keyword evidence="1" id="KW-0812">Transmembrane</keyword>
<organism evidence="3 4">
    <name type="scientific">Arenicella xantha</name>
    <dbReference type="NCBI Taxonomy" id="644221"/>
    <lineage>
        <taxon>Bacteria</taxon>
        <taxon>Pseudomonadati</taxon>
        <taxon>Pseudomonadota</taxon>
        <taxon>Gammaproteobacteria</taxon>
        <taxon>Arenicellales</taxon>
        <taxon>Arenicellaceae</taxon>
        <taxon>Arenicella</taxon>
    </lineage>
</organism>
<dbReference type="PANTHER" id="PTHR43143:SF1">
    <property type="entry name" value="SERINE_THREONINE-PROTEIN PHOSPHATASE CPPED1"/>
    <property type="match status" value="1"/>
</dbReference>
<keyword evidence="1" id="KW-1133">Transmembrane helix</keyword>
<keyword evidence="1" id="KW-0472">Membrane</keyword>
<dbReference type="InParanoid" id="A0A395JH72"/>
<dbReference type="EMBL" id="QNRT01000005">
    <property type="protein sequence ID" value="RBP48889.1"/>
    <property type="molecule type" value="Genomic_DNA"/>
</dbReference>
<gene>
    <name evidence="3" type="ORF">DFR28_105228</name>
</gene>
<dbReference type="PANTHER" id="PTHR43143">
    <property type="entry name" value="METALLOPHOSPHOESTERASE, CALCINEURIN SUPERFAMILY"/>
    <property type="match status" value="1"/>
</dbReference>
<sequence>MEKTRRNFLLGIMAVGGGFMGYSVYRGIRLPTLHWDPQEPSTSFDFSDQITAQGNNFIQTKAQSSTDVRLRAYAPEPTLTIQPSTNQKISLEVNNIAFEATLSSNDPSRILTEAVSKITRVLELDLIANEPLTLAWQMPNIDTYRFACIGDTGGGQELAWCLDRAKQLDALFLLHLGDFNYQAGDYQSSIDQFSNSEIPIYVSIGNHDFHEDGAIYDTFTREIGPLNHAFTLGNTRFVNIDTAANFLPYGSGARGKTFERLKNSATVENTIAYTHCPLYDPDPERHHDMGSEGEKQWLIEQLKELNIDTLLSGHIHIYDQRNIDGIDNIIVGQGLGHQDLITNSDYSKIAVGDVDASGRVTISIEPLSMPMEMHCHPRSNPVKQSLSDPAHQSMLQMVEQACDT</sequence>
<dbReference type="RefSeq" id="WP_113955481.1">
    <property type="nucleotide sequence ID" value="NZ_QNRT01000005.1"/>
</dbReference>
<dbReference type="OrthoDB" id="9784378at2"/>
<dbReference type="InterPro" id="IPR029052">
    <property type="entry name" value="Metallo-depent_PP-like"/>
</dbReference>
<dbReference type="InterPro" id="IPR004843">
    <property type="entry name" value="Calcineurin-like_PHP"/>
</dbReference>
<dbReference type="GO" id="GO:0016787">
    <property type="term" value="F:hydrolase activity"/>
    <property type="evidence" value="ECO:0007669"/>
    <property type="project" value="InterPro"/>
</dbReference>
<evidence type="ECO:0000256" key="1">
    <source>
        <dbReference type="SAM" id="Phobius"/>
    </source>
</evidence>
<dbReference type="Proteomes" id="UP000253083">
    <property type="component" value="Unassembled WGS sequence"/>
</dbReference>
<dbReference type="Pfam" id="PF00149">
    <property type="entry name" value="Metallophos"/>
    <property type="match status" value="1"/>
</dbReference>
<name>A0A395JH72_9GAMM</name>
<feature type="domain" description="Calcineurin-like phosphoesterase" evidence="2">
    <location>
        <begin position="145"/>
        <end position="318"/>
    </location>
</feature>
<accession>A0A395JH72</accession>
<dbReference type="SUPFAM" id="SSF56300">
    <property type="entry name" value="Metallo-dependent phosphatases"/>
    <property type="match status" value="1"/>
</dbReference>